<feature type="compositionally biased region" description="Pro residues" evidence="1">
    <location>
        <begin position="483"/>
        <end position="492"/>
    </location>
</feature>
<proteinExistence type="predicted"/>
<evidence type="ECO:0000313" key="4">
    <source>
        <dbReference type="Proteomes" id="UP000269721"/>
    </source>
</evidence>
<dbReference type="InterPro" id="IPR027417">
    <property type="entry name" value="P-loop_NTPase"/>
</dbReference>
<accession>A0A4P9W3T4</accession>
<dbReference type="PANTHER" id="PTHR11472">
    <property type="entry name" value="DNA REPAIR DEAD HELICASE RAD3/XP-D SUBFAMILY MEMBER"/>
    <property type="match status" value="1"/>
</dbReference>
<keyword evidence="3" id="KW-0547">Nucleotide-binding</keyword>
<dbReference type="GO" id="GO:0016818">
    <property type="term" value="F:hydrolase activity, acting on acid anhydrides, in phosphorus-containing anhydrides"/>
    <property type="evidence" value="ECO:0007669"/>
    <property type="project" value="InterPro"/>
</dbReference>
<dbReference type="Pfam" id="PF13307">
    <property type="entry name" value="Helicase_C_2"/>
    <property type="match status" value="2"/>
</dbReference>
<dbReference type="EMBL" id="KZ999193">
    <property type="protein sequence ID" value="RKO85320.1"/>
    <property type="molecule type" value="Genomic_DNA"/>
</dbReference>
<sequence>KLRGLVLILEIVFTETDGVSHAFHYRMVLEKARNKSEERGAPPWEYSIAFWCLYPAVIFSMIQNSARTVILTSGTLSPMSSFASELGSAFECRLEGGWSYRQSPSLGTQTDNCLLPPPPPPHLKVLRATYEHFEKLPFQDELGNTVLNLIETIPEGVLIFMPSYLWLDKWNETGLLAKMSRTKKIFVEPRSNANGETDALMEAYSGRVKTGAMLLCVQRGKDSRVGCSGEHSAVATPRYGWPSTEVPDALTDERGNRLFGIPYPNTKDVRIKQKRDYNNMQLNGKKGMLSGSLWYEIQAFRALNQSLGRCIRHRKDWGAIILIDARWSPATKENLSKWDAAESLRQFYRRREVVEAPAPMLTPRPALAAATAAAGMPTPQSAVRPLMSKFGLVAAISTDVENTAPWPPTAIPKPLIFAPDPIVPADPAPPLLFPGQADVARPPDSPRLLSKFGFVATKSADPHTAAQWPPAAIPKAPGSAPDPLVPSDPTPTPLHLHRPDIARPPELRRSLAKVRSGWG</sequence>
<dbReference type="InterPro" id="IPR045028">
    <property type="entry name" value="DinG/Rad3-like"/>
</dbReference>
<keyword evidence="4" id="KW-1185">Reference proteome</keyword>
<feature type="non-terminal residue" evidence="3">
    <location>
        <position position="1"/>
    </location>
</feature>
<dbReference type="InterPro" id="IPR006555">
    <property type="entry name" value="ATP-dep_Helicase_C"/>
</dbReference>
<dbReference type="GO" id="GO:0003676">
    <property type="term" value="F:nucleic acid binding"/>
    <property type="evidence" value="ECO:0007669"/>
    <property type="project" value="InterPro"/>
</dbReference>
<evidence type="ECO:0000259" key="2">
    <source>
        <dbReference type="SMART" id="SM00491"/>
    </source>
</evidence>
<keyword evidence="3" id="KW-0067">ATP-binding</keyword>
<organism evidence="3 4">
    <name type="scientific">Blyttiomyces helicus</name>
    <dbReference type="NCBI Taxonomy" id="388810"/>
    <lineage>
        <taxon>Eukaryota</taxon>
        <taxon>Fungi</taxon>
        <taxon>Fungi incertae sedis</taxon>
        <taxon>Chytridiomycota</taxon>
        <taxon>Chytridiomycota incertae sedis</taxon>
        <taxon>Chytridiomycetes</taxon>
        <taxon>Chytridiomycetes incertae sedis</taxon>
        <taxon>Blyttiomyces</taxon>
    </lineage>
</organism>
<keyword evidence="3" id="KW-0378">Hydrolase</keyword>
<evidence type="ECO:0000313" key="3">
    <source>
        <dbReference type="EMBL" id="RKO85320.1"/>
    </source>
</evidence>
<dbReference type="GO" id="GO:0003678">
    <property type="term" value="F:DNA helicase activity"/>
    <property type="evidence" value="ECO:0007669"/>
    <property type="project" value="TreeGrafter"/>
</dbReference>
<reference evidence="4" key="1">
    <citation type="journal article" date="2018" name="Nat. Microbiol.">
        <title>Leveraging single-cell genomics to expand the fungal tree of life.</title>
        <authorList>
            <person name="Ahrendt S.R."/>
            <person name="Quandt C.A."/>
            <person name="Ciobanu D."/>
            <person name="Clum A."/>
            <person name="Salamov A."/>
            <person name="Andreopoulos B."/>
            <person name="Cheng J.F."/>
            <person name="Woyke T."/>
            <person name="Pelin A."/>
            <person name="Henrissat B."/>
            <person name="Reynolds N.K."/>
            <person name="Benny G.L."/>
            <person name="Smith M.E."/>
            <person name="James T.Y."/>
            <person name="Grigoriev I.V."/>
        </authorList>
    </citation>
    <scope>NUCLEOTIDE SEQUENCE [LARGE SCALE GENOMIC DNA]</scope>
</reference>
<dbReference type="Proteomes" id="UP000269721">
    <property type="component" value="Unassembled WGS sequence"/>
</dbReference>
<gene>
    <name evidence="3" type="ORF">BDK51DRAFT_33122</name>
</gene>
<dbReference type="AlphaFoldDB" id="A0A4P9W3T4"/>
<name>A0A4P9W3T4_9FUNG</name>
<dbReference type="SMART" id="SM00491">
    <property type="entry name" value="HELICc2"/>
    <property type="match status" value="1"/>
</dbReference>
<dbReference type="GO" id="GO:0006289">
    <property type="term" value="P:nucleotide-excision repair"/>
    <property type="evidence" value="ECO:0007669"/>
    <property type="project" value="TreeGrafter"/>
</dbReference>
<dbReference type="Gene3D" id="3.40.50.300">
    <property type="entry name" value="P-loop containing nucleotide triphosphate hydrolases"/>
    <property type="match status" value="2"/>
</dbReference>
<dbReference type="PANTHER" id="PTHR11472:SF47">
    <property type="entry name" value="FANCONI ANEMIA GROUP J PROTEIN"/>
    <property type="match status" value="1"/>
</dbReference>
<feature type="non-terminal residue" evidence="3">
    <location>
        <position position="519"/>
    </location>
</feature>
<feature type="region of interest" description="Disordered" evidence="1">
    <location>
        <begin position="461"/>
        <end position="519"/>
    </location>
</feature>
<keyword evidence="3" id="KW-0347">Helicase</keyword>
<dbReference type="GO" id="GO:0005524">
    <property type="term" value="F:ATP binding"/>
    <property type="evidence" value="ECO:0007669"/>
    <property type="project" value="InterPro"/>
</dbReference>
<feature type="compositionally biased region" description="Basic and acidic residues" evidence="1">
    <location>
        <begin position="497"/>
        <end position="509"/>
    </location>
</feature>
<evidence type="ECO:0000256" key="1">
    <source>
        <dbReference type="SAM" id="MobiDB-lite"/>
    </source>
</evidence>
<dbReference type="GO" id="GO:0005634">
    <property type="term" value="C:nucleus"/>
    <property type="evidence" value="ECO:0007669"/>
    <property type="project" value="TreeGrafter"/>
</dbReference>
<feature type="domain" description="ATP-dependent helicase C-terminal" evidence="2">
    <location>
        <begin position="160"/>
        <end position="329"/>
    </location>
</feature>
<dbReference type="GO" id="GO:1990918">
    <property type="term" value="P:double-strand break repair involved in meiotic recombination"/>
    <property type="evidence" value="ECO:0007669"/>
    <property type="project" value="TreeGrafter"/>
</dbReference>
<dbReference type="OrthoDB" id="272481at2759"/>
<protein>
    <submittedName>
        <fullName evidence="3">Helicase C-terminal domain-containing protein</fullName>
    </submittedName>
</protein>